<dbReference type="Pfam" id="PF02424">
    <property type="entry name" value="ApbE"/>
    <property type="match status" value="1"/>
</dbReference>
<proteinExistence type="predicted"/>
<evidence type="ECO:0000256" key="9">
    <source>
        <dbReference type="ARBA" id="ARBA00031306"/>
    </source>
</evidence>
<keyword evidence="8" id="KW-0460">Magnesium</keyword>
<dbReference type="EC" id="2.7.1.180" evidence="2"/>
<dbReference type="InterPro" id="IPR024932">
    <property type="entry name" value="ApbE"/>
</dbReference>
<evidence type="ECO:0000313" key="12">
    <source>
        <dbReference type="Proteomes" id="UP000439752"/>
    </source>
</evidence>
<dbReference type="PANTHER" id="PTHR30040">
    <property type="entry name" value="THIAMINE BIOSYNTHESIS LIPOPROTEIN APBE"/>
    <property type="match status" value="1"/>
</dbReference>
<sequence length="296" mass="34050">MERQLYSMHNTIRFVTENQIPEEEWQEIERFFSYVDREWSRFAEASEVNRLNRLRIGETLSISLPLARLLKRSIRYFEQTEHYFSPFLLEQQQANGYRDSFPFHYATESERVGPPEITPFILEGLEVTRVGGGAIDLGGIGKGAAAMMVAQRLRKERRRGLIEAGGDVVVWSDETPWKIGVTHPHTDEEIAEISLRQGAIATSNRIYRSWHVGERMNHHLLDGKTGRPIETPLIQVTASAPQLYEAEVMTKLAFQMTEQERQEKLFKWFPNGRLLLLDASGEILSEKKGECALWTG</sequence>
<evidence type="ECO:0000256" key="2">
    <source>
        <dbReference type="ARBA" id="ARBA00011955"/>
    </source>
</evidence>
<dbReference type="RefSeq" id="WP_159173232.1">
    <property type="nucleotide sequence ID" value="NZ_LR732312.1"/>
</dbReference>
<dbReference type="Gene3D" id="3.10.520.10">
    <property type="entry name" value="ApbE-like domains"/>
    <property type="match status" value="1"/>
</dbReference>
<dbReference type="GO" id="GO:0046872">
    <property type="term" value="F:metal ion binding"/>
    <property type="evidence" value="ECO:0007669"/>
    <property type="project" value="UniProtKB-KW"/>
</dbReference>
<comment type="catalytic activity">
    <reaction evidence="10">
        <text>L-threonyl-[protein] + FAD = FMN-L-threonyl-[protein] + AMP + H(+)</text>
        <dbReference type="Rhea" id="RHEA:36847"/>
        <dbReference type="Rhea" id="RHEA-COMP:11060"/>
        <dbReference type="Rhea" id="RHEA-COMP:11061"/>
        <dbReference type="ChEBI" id="CHEBI:15378"/>
        <dbReference type="ChEBI" id="CHEBI:30013"/>
        <dbReference type="ChEBI" id="CHEBI:57692"/>
        <dbReference type="ChEBI" id="CHEBI:74257"/>
        <dbReference type="ChEBI" id="CHEBI:456215"/>
        <dbReference type="EC" id="2.7.1.180"/>
    </reaction>
</comment>
<dbReference type="SUPFAM" id="SSF143631">
    <property type="entry name" value="ApbE-like"/>
    <property type="match status" value="1"/>
</dbReference>
<keyword evidence="4" id="KW-0285">Flavoprotein</keyword>
<evidence type="ECO:0000256" key="4">
    <source>
        <dbReference type="ARBA" id="ARBA00022630"/>
    </source>
</evidence>
<organism evidence="11 12">
    <name type="scientific">Exiguobacterium oxidotolerans</name>
    <dbReference type="NCBI Taxonomy" id="223958"/>
    <lineage>
        <taxon>Bacteria</taxon>
        <taxon>Bacillati</taxon>
        <taxon>Bacillota</taxon>
        <taxon>Bacilli</taxon>
        <taxon>Bacillales</taxon>
        <taxon>Bacillales Family XII. Incertae Sedis</taxon>
        <taxon>Exiguobacterium</taxon>
    </lineage>
</organism>
<evidence type="ECO:0000256" key="10">
    <source>
        <dbReference type="ARBA" id="ARBA00048540"/>
    </source>
</evidence>
<comment type="cofactor">
    <cofactor evidence="1">
        <name>Mg(2+)</name>
        <dbReference type="ChEBI" id="CHEBI:18420"/>
    </cofactor>
</comment>
<dbReference type="GO" id="GO:0016740">
    <property type="term" value="F:transferase activity"/>
    <property type="evidence" value="ECO:0007669"/>
    <property type="project" value="UniProtKB-KW"/>
</dbReference>
<keyword evidence="12" id="KW-1185">Reference proteome</keyword>
<keyword evidence="6" id="KW-0479">Metal-binding</keyword>
<dbReference type="PANTHER" id="PTHR30040:SF2">
    <property type="entry name" value="FAD:PROTEIN FMN TRANSFERASE"/>
    <property type="match status" value="1"/>
</dbReference>
<evidence type="ECO:0000256" key="3">
    <source>
        <dbReference type="ARBA" id="ARBA00016337"/>
    </source>
</evidence>
<evidence type="ECO:0000256" key="5">
    <source>
        <dbReference type="ARBA" id="ARBA00022679"/>
    </source>
</evidence>
<keyword evidence="5 11" id="KW-0808">Transferase</keyword>
<evidence type="ECO:0000256" key="1">
    <source>
        <dbReference type="ARBA" id="ARBA00001946"/>
    </source>
</evidence>
<gene>
    <name evidence="11" type="ORF">EXIGUO9Y_230102</name>
</gene>
<keyword evidence="7" id="KW-0274">FAD</keyword>
<dbReference type="EMBL" id="CABWKQ010000016">
    <property type="protein sequence ID" value="VWX35323.1"/>
    <property type="molecule type" value="Genomic_DNA"/>
</dbReference>
<evidence type="ECO:0000256" key="8">
    <source>
        <dbReference type="ARBA" id="ARBA00022842"/>
    </source>
</evidence>
<accession>A0A653I8J1</accession>
<dbReference type="InterPro" id="IPR003374">
    <property type="entry name" value="ApbE-like_sf"/>
</dbReference>
<evidence type="ECO:0000256" key="7">
    <source>
        <dbReference type="ARBA" id="ARBA00022827"/>
    </source>
</evidence>
<evidence type="ECO:0000256" key="6">
    <source>
        <dbReference type="ARBA" id="ARBA00022723"/>
    </source>
</evidence>
<dbReference type="AlphaFoldDB" id="A0A653I8J1"/>
<evidence type="ECO:0000313" key="11">
    <source>
        <dbReference type="EMBL" id="VWX35323.1"/>
    </source>
</evidence>
<name>A0A653I8J1_9BACL</name>
<reference evidence="11 12" key="1">
    <citation type="submission" date="2019-10" db="EMBL/GenBank/DDBJ databases">
        <authorList>
            <person name="Karimi E."/>
        </authorList>
    </citation>
    <scope>NUCLEOTIDE SEQUENCE [LARGE SCALE GENOMIC DNA]</scope>
    <source>
        <strain evidence="11">Exiguobacterium sp. 9Y</strain>
    </source>
</reference>
<protein>
    <recommendedName>
        <fullName evidence="3">FAD:protein FMN transferase</fullName>
        <ecNumber evidence="2">2.7.1.180</ecNumber>
    </recommendedName>
    <alternativeName>
        <fullName evidence="9">Flavin transferase</fullName>
    </alternativeName>
</protein>
<dbReference type="Proteomes" id="UP000439752">
    <property type="component" value="Unassembled WGS sequence"/>
</dbReference>